<reference evidence="3" key="2">
    <citation type="submission" date="2021-04" db="EMBL/GenBank/DDBJ databases">
        <authorList>
            <person name="Gilroy R."/>
        </authorList>
    </citation>
    <scope>NUCLEOTIDE SEQUENCE</scope>
    <source>
        <strain evidence="3">CHK192-8294</strain>
    </source>
</reference>
<dbReference type="Pfam" id="PF07508">
    <property type="entry name" value="Recombinase"/>
    <property type="match status" value="1"/>
</dbReference>
<dbReference type="Proteomes" id="UP000823921">
    <property type="component" value="Unassembled WGS sequence"/>
</dbReference>
<dbReference type="Pfam" id="PF13408">
    <property type="entry name" value="Zn_ribbon_recom"/>
    <property type="match status" value="1"/>
</dbReference>
<comment type="caution">
    <text evidence="3">The sequence shown here is derived from an EMBL/GenBank/DDBJ whole genome shotgun (WGS) entry which is preliminary data.</text>
</comment>
<dbReference type="Pfam" id="PF00239">
    <property type="entry name" value="Resolvase"/>
    <property type="match status" value="1"/>
</dbReference>
<dbReference type="InterPro" id="IPR036162">
    <property type="entry name" value="Resolvase-like_N_sf"/>
</dbReference>
<name>A0A9D2MKL3_9FIRM</name>
<dbReference type="SMART" id="SM00857">
    <property type="entry name" value="Resolvase"/>
    <property type="match status" value="1"/>
</dbReference>
<dbReference type="InterPro" id="IPR038109">
    <property type="entry name" value="DNA_bind_recomb_sf"/>
</dbReference>
<dbReference type="EMBL" id="DWXO01000012">
    <property type="protein sequence ID" value="HJB79554.1"/>
    <property type="molecule type" value="Genomic_DNA"/>
</dbReference>
<feature type="domain" description="Resolvase/invertase-type recombinase catalytic" evidence="1">
    <location>
        <begin position="15"/>
        <end position="163"/>
    </location>
</feature>
<dbReference type="InterPro" id="IPR011109">
    <property type="entry name" value="DNA_bind_recombinase_dom"/>
</dbReference>
<dbReference type="PROSITE" id="PS51737">
    <property type="entry name" value="RECOMBINASE_DNA_BIND"/>
    <property type="match status" value="1"/>
</dbReference>
<dbReference type="Gene3D" id="3.40.50.1390">
    <property type="entry name" value="Resolvase, N-terminal catalytic domain"/>
    <property type="match status" value="1"/>
</dbReference>
<dbReference type="InterPro" id="IPR006119">
    <property type="entry name" value="Resolv_N"/>
</dbReference>
<sequence length="527" mass="59362">MADPQLFLLSQQPIRVAAYCRVSTDKEDQLNSLATQRQFFASYLGQHPAWRCVGIYADEGLSGTCAGSRPQFSRLIRQAMAGEVDLILTKEVSRFARNTVDALQITRRLKEAGVGVFFLNDNICTLDNDGEFRLTIMASVAQEESRKISERTRWGQLQAMRRGVVFGNDSIYGYRLLDGVLTPQPGQAQVIRRVYRAFLQEGKGTHTIARELTEAGVPPPLRPQGRWSPAMVLRLLRNEKYTGDLLQKKYRTTDYLTHRKIPNDRPEEQFWLRDHHPAIVSRRDFEAVQQELARRSALNMEHRRHSARHWYSGKLRCGLCGKSLSAKRTRRKNGGSYLRFVCRGRLDGSGCTLPPVSGPVLLAAVAAAVDRLALNGAAIQAQVLAQLPVQPAQAERARLHDCLQAGRLRRDRAVEAFLDGALSRAELNRLTARWEEEQTKLTARLEQLEECPDRSAQNQALLAQVLEDEALLLDEIIQQITVGTDSFLIQPAELPLQFEVRARGTGTGRNYRTQVLSCDVRPLPHPL</sequence>
<dbReference type="CDD" id="cd00338">
    <property type="entry name" value="Ser_Recombinase"/>
    <property type="match status" value="1"/>
</dbReference>
<evidence type="ECO:0000313" key="4">
    <source>
        <dbReference type="Proteomes" id="UP000823921"/>
    </source>
</evidence>
<dbReference type="GO" id="GO:0003677">
    <property type="term" value="F:DNA binding"/>
    <property type="evidence" value="ECO:0007669"/>
    <property type="project" value="InterPro"/>
</dbReference>
<dbReference type="GO" id="GO:0000150">
    <property type="term" value="F:DNA strand exchange activity"/>
    <property type="evidence" value="ECO:0007669"/>
    <property type="project" value="InterPro"/>
</dbReference>
<dbReference type="AlphaFoldDB" id="A0A9D2MKL3"/>
<dbReference type="PROSITE" id="PS51736">
    <property type="entry name" value="RECOMBINASES_3"/>
    <property type="match status" value="1"/>
</dbReference>
<dbReference type="SUPFAM" id="SSF53041">
    <property type="entry name" value="Resolvase-like"/>
    <property type="match status" value="1"/>
</dbReference>
<accession>A0A9D2MKL3</accession>
<gene>
    <name evidence="3" type="ORF">H9712_01060</name>
</gene>
<dbReference type="Gene3D" id="3.90.1750.20">
    <property type="entry name" value="Putative Large Serine Recombinase, Chain B, Domain 2"/>
    <property type="match status" value="1"/>
</dbReference>
<evidence type="ECO:0000259" key="1">
    <source>
        <dbReference type="PROSITE" id="PS51736"/>
    </source>
</evidence>
<dbReference type="InterPro" id="IPR050639">
    <property type="entry name" value="SSR_resolvase"/>
</dbReference>
<organism evidence="3 4">
    <name type="scientific">Candidatus Flavonifractor intestinigallinarum</name>
    <dbReference type="NCBI Taxonomy" id="2838586"/>
    <lineage>
        <taxon>Bacteria</taxon>
        <taxon>Bacillati</taxon>
        <taxon>Bacillota</taxon>
        <taxon>Clostridia</taxon>
        <taxon>Eubacteriales</taxon>
        <taxon>Oscillospiraceae</taxon>
        <taxon>Flavonifractor</taxon>
    </lineage>
</organism>
<evidence type="ECO:0000313" key="3">
    <source>
        <dbReference type="EMBL" id="HJB79554.1"/>
    </source>
</evidence>
<dbReference type="PANTHER" id="PTHR30461:SF23">
    <property type="entry name" value="DNA RECOMBINASE-RELATED"/>
    <property type="match status" value="1"/>
</dbReference>
<dbReference type="PANTHER" id="PTHR30461">
    <property type="entry name" value="DNA-INVERTASE FROM LAMBDOID PROPHAGE"/>
    <property type="match status" value="1"/>
</dbReference>
<proteinExistence type="predicted"/>
<protein>
    <submittedName>
        <fullName evidence="3">Recombinase family protein</fullName>
    </submittedName>
</protein>
<reference evidence="3" key="1">
    <citation type="journal article" date="2021" name="PeerJ">
        <title>Extensive microbial diversity within the chicken gut microbiome revealed by metagenomics and culture.</title>
        <authorList>
            <person name="Gilroy R."/>
            <person name="Ravi A."/>
            <person name="Getino M."/>
            <person name="Pursley I."/>
            <person name="Horton D.L."/>
            <person name="Alikhan N.F."/>
            <person name="Baker D."/>
            <person name="Gharbi K."/>
            <person name="Hall N."/>
            <person name="Watson M."/>
            <person name="Adriaenssens E.M."/>
            <person name="Foster-Nyarko E."/>
            <person name="Jarju S."/>
            <person name="Secka A."/>
            <person name="Antonio M."/>
            <person name="Oren A."/>
            <person name="Chaudhuri R.R."/>
            <person name="La Ragione R."/>
            <person name="Hildebrand F."/>
            <person name="Pallen M.J."/>
        </authorList>
    </citation>
    <scope>NUCLEOTIDE SEQUENCE</scope>
    <source>
        <strain evidence="3">CHK192-8294</strain>
    </source>
</reference>
<dbReference type="InterPro" id="IPR025827">
    <property type="entry name" value="Zn_ribbon_recom_dom"/>
</dbReference>
<evidence type="ECO:0000259" key="2">
    <source>
        <dbReference type="PROSITE" id="PS51737"/>
    </source>
</evidence>
<feature type="domain" description="Recombinase" evidence="2">
    <location>
        <begin position="171"/>
        <end position="298"/>
    </location>
</feature>